<dbReference type="Proteomes" id="UP000199630">
    <property type="component" value="Unassembled WGS sequence"/>
</dbReference>
<evidence type="ECO:0000313" key="3">
    <source>
        <dbReference type="Proteomes" id="UP000199630"/>
    </source>
</evidence>
<dbReference type="EMBL" id="FORH01000001">
    <property type="protein sequence ID" value="SFI65438.1"/>
    <property type="molecule type" value="Genomic_DNA"/>
</dbReference>
<feature type="transmembrane region" description="Helical" evidence="1">
    <location>
        <begin position="132"/>
        <end position="152"/>
    </location>
</feature>
<keyword evidence="3" id="KW-1185">Reference proteome</keyword>
<keyword evidence="1" id="KW-0812">Transmembrane</keyword>
<dbReference type="STRING" id="588602.SAMN04487991_0517"/>
<name>A0A1I3JZE0_9RHOB</name>
<proteinExistence type="predicted"/>
<dbReference type="PROSITE" id="PS51257">
    <property type="entry name" value="PROKAR_LIPOPROTEIN"/>
    <property type="match status" value="1"/>
</dbReference>
<gene>
    <name evidence="2" type="ORF">SAMN04487991_0517</name>
</gene>
<dbReference type="RefSeq" id="WP_090056792.1">
    <property type="nucleotide sequence ID" value="NZ_FORH01000001.1"/>
</dbReference>
<protein>
    <recommendedName>
        <fullName evidence="4">DUF2975 domain-containing protein</fullName>
    </recommendedName>
</protein>
<evidence type="ECO:0000313" key="2">
    <source>
        <dbReference type="EMBL" id="SFI65438.1"/>
    </source>
</evidence>
<organism evidence="2 3">
    <name type="scientific">Celeribacter neptunius</name>
    <dbReference type="NCBI Taxonomy" id="588602"/>
    <lineage>
        <taxon>Bacteria</taxon>
        <taxon>Pseudomonadati</taxon>
        <taxon>Pseudomonadota</taxon>
        <taxon>Alphaproteobacteria</taxon>
        <taxon>Rhodobacterales</taxon>
        <taxon>Roseobacteraceae</taxon>
        <taxon>Celeribacter</taxon>
    </lineage>
</organism>
<sequence length="169" mass="18451">MQGFARFMIFACAAVMGLACLGVSLSLLMGDVGPLFDLMDLPVDLPRPPLMVLSGAFGLFVILAAGLLAALWALYKLLNVAGRGDFRALSSYLSRGGQGLILFWFGYATLSYAYPFAMLWNVPRADWPMVEWFPFNLDAVALVIGVVFLALAEAFRKADAIEQENQAFI</sequence>
<accession>A0A1I3JZE0</accession>
<keyword evidence="1" id="KW-1133">Transmembrane helix</keyword>
<reference evidence="3" key="1">
    <citation type="submission" date="2016-10" db="EMBL/GenBank/DDBJ databases">
        <authorList>
            <person name="Varghese N."/>
            <person name="Submissions S."/>
        </authorList>
    </citation>
    <scope>NUCLEOTIDE SEQUENCE [LARGE SCALE GENOMIC DNA]</scope>
    <source>
        <strain evidence="3">DSM 26471</strain>
    </source>
</reference>
<dbReference type="AlphaFoldDB" id="A0A1I3JZE0"/>
<feature type="transmembrane region" description="Helical" evidence="1">
    <location>
        <begin position="50"/>
        <end position="78"/>
    </location>
</feature>
<keyword evidence="1" id="KW-0472">Membrane</keyword>
<feature type="transmembrane region" description="Helical" evidence="1">
    <location>
        <begin position="7"/>
        <end position="30"/>
    </location>
</feature>
<evidence type="ECO:0008006" key="4">
    <source>
        <dbReference type="Google" id="ProtNLM"/>
    </source>
</evidence>
<evidence type="ECO:0000256" key="1">
    <source>
        <dbReference type="SAM" id="Phobius"/>
    </source>
</evidence>
<feature type="transmembrane region" description="Helical" evidence="1">
    <location>
        <begin position="99"/>
        <end position="120"/>
    </location>
</feature>